<dbReference type="OrthoDB" id="5376590at2759"/>
<dbReference type="SUPFAM" id="SSF51905">
    <property type="entry name" value="FAD/NAD(P)-binding domain"/>
    <property type="match status" value="2"/>
</dbReference>
<dbReference type="InterPro" id="IPR045024">
    <property type="entry name" value="NDH-2"/>
</dbReference>
<keyword evidence="6" id="KW-0809">Transit peptide</keyword>
<dbReference type="PROSITE" id="PS00018">
    <property type="entry name" value="EF_HAND_1"/>
    <property type="match status" value="2"/>
</dbReference>
<dbReference type="Pfam" id="PF22366">
    <property type="entry name" value="NDH2_C"/>
    <property type="match status" value="1"/>
</dbReference>
<evidence type="ECO:0000256" key="8">
    <source>
        <dbReference type="ARBA" id="ARBA00023027"/>
    </source>
</evidence>
<reference evidence="11" key="1">
    <citation type="submission" date="2020-11" db="EMBL/GenBank/DDBJ databases">
        <authorList>
            <consortium name="DOE Joint Genome Institute"/>
            <person name="Ahrendt S."/>
            <person name="Riley R."/>
            <person name="Andreopoulos W."/>
            <person name="Labutti K."/>
            <person name="Pangilinan J."/>
            <person name="Ruiz-Duenas F.J."/>
            <person name="Barrasa J.M."/>
            <person name="Sanchez-Garcia M."/>
            <person name="Camarero S."/>
            <person name="Miyauchi S."/>
            <person name="Serrano A."/>
            <person name="Linde D."/>
            <person name="Babiker R."/>
            <person name="Drula E."/>
            <person name="Ayuso-Fernandez I."/>
            <person name="Pacheco R."/>
            <person name="Padilla G."/>
            <person name="Ferreira P."/>
            <person name="Barriuso J."/>
            <person name="Kellner H."/>
            <person name="Castanera R."/>
            <person name="Alfaro M."/>
            <person name="Ramirez L."/>
            <person name="Pisabarro A.G."/>
            <person name="Kuo A."/>
            <person name="Tritt A."/>
            <person name="Lipzen A."/>
            <person name="He G."/>
            <person name="Yan M."/>
            <person name="Ng V."/>
            <person name="Cullen D."/>
            <person name="Martin F."/>
            <person name="Rosso M.-N."/>
            <person name="Henrissat B."/>
            <person name="Hibbett D."/>
            <person name="Martinez A.T."/>
            <person name="Grigoriev I.V."/>
        </authorList>
    </citation>
    <scope>NUCLEOTIDE SEQUENCE</scope>
    <source>
        <strain evidence="11">AH 40177</strain>
    </source>
</reference>
<evidence type="ECO:0000259" key="10">
    <source>
        <dbReference type="PROSITE" id="PS50222"/>
    </source>
</evidence>
<dbReference type="InterPro" id="IPR002048">
    <property type="entry name" value="EF_hand_dom"/>
</dbReference>
<dbReference type="CDD" id="cd00051">
    <property type="entry name" value="EFh"/>
    <property type="match status" value="1"/>
</dbReference>
<dbReference type="AlphaFoldDB" id="A0A9P5QB41"/>
<dbReference type="PANTHER" id="PTHR43706">
    <property type="entry name" value="NADH DEHYDROGENASE"/>
    <property type="match status" value="1"/>
</dbReference>
<evidence type="ECO:0000256" key="4">
    <source>
        <dbReference type="ARBA" id="ARBA00022827"/>
    </source>
</evidence>
<dbReference type="GO" id="GO:0005509">
    <property type="term" value="F:calcium ion binding"/>
    <property type="evidence" value="ECO:0007669"/>
    <property type="project" value="InterPro"/>
</dbReference>
<dbReference type="SMART" id="SM00054">
    <property type="entry name" value="EFh"/>
    <property type="match status" value="2"/>
</dbReference>
<evidence type="ECO:0000256" key="5">
    <source>
        <dbReference type="ARBA" id="ARBA00022837"/>
    </source>
</evidence>
<keyword evidence="7" id="KW-0560">Oxidoreductase</keyword>
<dbReference type="Pfam" id="PF13405">
    <property type="entry name" value="EF-hand_6"/>
    <property type="match status" value="1"/>
</dbReference>
<dbReference type="Pfam" id="PF13202">
    <property type="entry name" value="EF-hand_5"/>
    <property type="match status" value="1"/>
</dbReference>
<evidence type="ECO:0000256" key="6">
    <source>
        <dbReference type="ARBA" id="ARBA00022946"/>
    </source>
</evidence>
<evidence type="ECO:0000256" key="1">
    <source>
        <dbReference type="ARBA" id="ARBA00004137"/>
    </source>
</evidence>
<dbReference type="PANTHER" id="PTHR43706:SF50">
    <property type="entry name" value="NADH DEHYDROGENASE (UBIQUINONE)-RELATED"/>
    <property type="match status" value="1"/>
</dbReference>
<comment type="caution">
    <text evidence="11">The sequence shown here is derived from an EMBL/GenBank/DDBJ whole genome shotgun (WGS) entry which is preliminary data.</text>
</comment>
<dbReference type="InterPro" id="IPR054585">
    <property type="entry name" value="NDH2-like_C"/>
</dbReference>
<keyword evidence="5" id="KW-0106">Calcium</keyword>
<dbReference type="SUPFAM" id="SSF47473">
    <property type="entry name" value="EF-hand"/>
    <property type="match status" value="1"/>
</dbReference>
<evidence type="ECO:0000256" key="3">
    <source>
        <dbReference type="ARBA" id="ARBA00022630"/>
    </source>
</evidence>
<comment type="subcellular location">
    <subcellularLocation>
        <location evidence="1">Mitochondrion inner membrane</location>
        <topology evidence="1">Peripheral membrane protein</topology>
        <orientation evidence="1">Intermembrane side</orientation>
    </subcellularLocation>
</comment>
<keyword evidence="3" id="KW-0285">Flavoprotein</keyword>
<feature type="domain" description="EF-hand" evidence="10">
    <location>
        <begin position="492"/>
        <end position="527"/>
    </location>
</feature>
<feature type="transmembrane region" description="Helical" evidence="9">
    <location>
        <begin position="54"/>
        <end position="75"/>
    </location>
</feature>
<name>A0A9P5QB41_9AGAR</name>
<keyword evidence="9" id="KW-1133">Transmembrane helix</keyword>
<feature type="domain" description="EF-hand" evidence="10">
    <location>
        <begin position="451"/>
        <end position="486"/>
    </location>
</feature>
<protein>
    <submittedName>
        <fullName evidence="11">Nucleotide-binding domain-containing protein</fullName>
    </submittedName>
</protein>
<evidence type="ECO:0000256" key="7">
    <source>
        <dbReference type="ARBA" id="ARBA00023002"/>
    </source>
</evidence>
<accession>A0A9P5QB41</accession>
<keyword evidence="9" id="KW-0812">Transmembrane</keyword>
<proteinExistence type="inferred from homology"/>
<dbReference type="GO" id="GO:0005743">
    <property type="term" value="C:mitochondrial inner membrane"/>
    <property type="evidence" value="ECO:0007669"/>
    <property type="project" value="UniProtKB-SubCell"/>
</dbReference>
<dbReference type="GO" id="GO:0003954">
    <property type="term" value="F:NADH dehydrogenase activity"/>
    <property type="evidence" value="ECO:0007669"/>
    <property type="project" value="InterPro"/>
</dbReference>
<sequence>MLPVFRVRPKIPSFHYRCSRSATLPLCRRTFATEASTKLPKKNILRRSLNAAKYTGYVLASSVVGLGVVTAAIFIHDAFTYTERHIDRVPVNPLALHPERGGKKNLPIAKVLVDDEEDEELKKLADKPKLVVIGGGWGAMGILQTLHPGDYHVTVIGAETFTTFTPLLPSAAVGTVQIRSLIEPIRKIIARLHGHFVAGKAVDISMHERLVEVETLSMNGQKEHVYIPYDKLVIAVGSTSSTHGVPGLEHCFQLKTIADAQAIRRRIMDNFEVASLPTTSPEERKRLLSFVVCGGGPTGVETAAEIYDFCQEDIFNYFPKICREEVSIHVIQSREHILNTYSEAISEYAEAKFKRDGVNLITLARVAGVTSDRVIYSSRGPDGKMEQHSIPTNFTLWSTGIAMNPFAKRVTDLLPNQVHKKAIEVDAHLRVKGAPLGDIYAVGDCATIETSLVSHFMEFVQEADKNKDGKIDFDEWEVMVNSIRTKIPMAGDHVNKAREIFELYDTNGDNTLELNELVRLLEDLGNKITSLPATAQVASQQGKYIGKKLNKHARQRRTLQANELPDTPDEAVIGPFRYLHLGSLAYIGNAAVFDFGKYSFMGGLAAMYAWRSIYWNEQVSTRTRALLMIDWIIRGVWGRDLSRL</sequence>
<dbReference type="PROSITE" id="PS50222">
    <property type="entry name" value="EF_HAND_2"/>
    <property type="match status" value="2"/>
</dbReference>
<evidence type="ECO:0000313" key="12">
    <source>
        <dbReference type="Proteomes" id="UP000772434"/>
    </source>
</evidence>
<dbReference type="InterPro" id="IPR011992">
    <property type="entry name" value="EF-hand-dom_pair"/>
</dbReference>
<dbReference type="EMBL" id="JADNRY010000004">
    <property type="protein sequence ID" value="KAF9077170.1"/>
    <property type="molecule type" value="Genomic_DNA"/>
</dbReference>
<dbReference type="Proteomes" id="UP000772434">
    <property type="component" value="Unassembled WGS sequence"/>
</dbReference>
<keyword evidence="9" id="KW-0472">Membrane</keyword>
<comment type="similarity">
    <text evidence="2">Belongs to the NADH dehydrogenase family.</text>
</comment>
<dbReference type="InterPro" id="IPR023753">
    <property type="entry name" value="FAD/NAD-binding_dom"/>
</dbReference>
<dbReference type="InterPro" id="IPR036188">
    <property type="entry name" value="FAD/NAD-bd_sf"/>
</dbReference>
<keyword evidence="12" id="KW-1185">Reference proteome</keyword>
<evidence type="ECO:0000256" key="9">
    <source>
        <dbReference type="SAM" id="Phobius"/>
    </source>
</evidence>
<evidence type="ECO:0000256" key="2">
    <source>
        <dbReference type="ARBA" id="ARBA00005272"/>
    </source>
</evidence>
<keyword evidence="4" id="KW-0274">FAD</keyword>
<dbReference type="Pfam" id="PF07992">
    <property type="entry name" value="Pyr_redox_2"/>
    <property type="match status" value="1"/>
</dbReference>
<evidence type="ECO:0000313" key="11">
    <source>
        <dbReference type="EMBL" id="KAF9077170.1"/>
    </source>
</evidence>
<gene>
    <name evidence="11" type="ORF">BDP27DRAFT_1208878</name>
</gene>
<keyword evidence="8" id="KW-0520">NAD</keyword>
<dbReference type="InterPro" id="IPR018247">
    <property type="entry name" value="EF_Hand_1_Ca_BS"/>
</dbReference>
<organism evidence="11 12">
    <name type="scientific">Rhodocollybia butyracea</name>
    <dbReference type="NCBI Taxonomy" id="206335"/>
    <lineage>
        <taxon>Eukaryota</taxon>
        <taxon>Fungi</taxon>
        <taxon>Dikarya</taxon>
        <taxon>Basidiomycota</taxon>
        <taxon>Agaricomycotina</taxon>
        <taxon>Agaricomycetes</taxon>
        <taxon>Agaricomycetidae</taxon>
        <taxon>Agaricales</taxon>
        <taxon>Marasmiineae</taxon>
        <taxon>Omphalotaceae</taxon>
        <taxon>Rhodocollybia</taxon>
    </lineage>
</organism>
<dbReference type="Gene3D" id="3.50.50.100">
    <property type="match status" value="2"/>
</dbReference>